<evidence type="ECO:0000256" key="1">
    <source>
        <dbReference type="ARBA" id="ARBA00004141"/>
    </source>
</evidence>
<dbReference type="Gene3D" id="3.40.50.80">
    <property type="entry name" value="Nucleotide-binding domain of ferredoxin-NADP reductase (FNR) module"/>
    <property type="match status" value="1"/>
</dbReference>
<dbReference type="PROSITE" id="PS51384">
    <property type="entry name" value="FAD_FR"/>
    <property type="match status" value="1"/>
</dbReference>
<keyword evidence="8" id="KW-0406">Ion transport</keyword>
<feature type="transmembrane region" description="Helical" evidence="11">
    <location>
        <begin position="26"/>
        <end position="49"/>
    </location>
</feature>
<dbReference type="GO" id="GO:0006826">
    <property type="term" value="P:iron ion transport"/>
    <property type="evidence" value="ECO:0007669"/>
    <property type="project" value="TreeGrafter"/>
</dbReference>
<dbReference type="GO" id="GO:0000293">
    <property type="term" value="F:ferric-chelate reductase activity"/>
    <property type="evidence" value="ECO:0007669"/>
    <property type="project" value="UniProtKB-ARBA"/>
</dbReference>
<comment type="similarity">
    <text evidence="2">Belongs to the ferric reductase (FRE) family.</text>
</comment>
<evidence type="ECO:0000313" key="13">
    <source>
        <dbReference type="EMBL" id="CAI6086391.1"/>
    </source>
</evidence>
<dbReference type="GO" id="GO:0015677">
    <property type="term" value="P:copper ion import"/>
    <property type="evidence" value="ECO:0007669"/>
    <property type="project" value="TreeGrafter"/>
</dbReference>
<dbReference type="EMBL" id="CABFNP030000786">
    <property type="protein sequence ID" value="CAI6086391.1"/>
    <property type="molecule type" value="Genomic_DNA"/>
</dbReference>
<keyword evidence="6 11" id="KW-1133">Transmembrane helix</keyword>
<dbReference type="SUPFAM" id="SSF52343">
    <property type="entry name" value="Ferredoxin reductase-like, C-terminal NADP-linked domain"/>
    <property type="match status" value="1"/>
</dbReference>
<evidence type="ECO:0000256" key="6">
    <source>
        <dbReference type="ARBA" id="ARBA00022989"/>
    </source>
</evidence>
<dbReference type="Pfam" id="PF08022">
    <property type="entry name" value="FAD_binding_8"/>
    <property type="match status" value="1"/>
</dbReference>
<dbReference type="InterPro" id="IPR013130">
    <property type="entry name" value="Fe3_Rdtase_TM_dom"/>
</dbReference>
<evidence type="ECO:0000256" key="11">
    <source>
        <dbReference type="SAM" id="Phobius"/>
    </source>
</evidence>
<reference evidence="13" key="1">
    <citation type="submission" date="2023-01" db="EMBL/GenBank/DDBJ databases">
        <authorList>
            <person name="Piombo E."/>
        </authorList>
    </citation>
    <scope>NUCLEOTIDE SEQUENCE</scope>
</reference>
<evidence type="ECO:0000256" key="9">
    <source>
        <dbReference type="ARBA" id="ARBA00023136"/>
    </source>
</evidence>
<keyword evidence="9 11" id="KW-0472">Membrane</keyword>
<dbReference type="PANTHER" id="PTHR32361">
    <property type="entry name" value="FERRIC/CUPRIC REDUCTASE TRANSMEMBRANE COMPONENT"/>
    <property type="match status" value="1"/>
</dbReference>
<dbReference type="SFLD" id="SFLDG01168">
    <property type="entry name" value="Ferric_reductase_subgroup_(FRE"/>
    <property type="match status" value="1"/>
</dbReference>
<feature type="compositionally biased region" description="Basic and acidic residues" evidence="10">
    <location>
        <begin position="470"/>
        <end position="481"/>
    </location>
</feature>
<evidence type="ECO:0000313" key="14">
    <source>
        <dbReference type="Proteomes" id="UP001160390"/>
    </source>
</evidence>
<dbReference type="CDD" id="cd06186">
    <property type="entry name" value="NOX_Duox_like_FAD_NADP"/>
    <property type="match status" value="1"/>
</dbReference>
<dbReference type="Pfam" id="PF01794">
    <property type="entry name" value="Ferric_reduct"/>
    <property type="match status" value="1"/>
</dbReference>
<accession>A0AA35LYE2</accession>
<feature type="region of interest" description="Disordered" evidence="10">
    <location>
        <begin position="447"/>
        <end position="486"/>
    </location>
</feature>
<evidence type="ECO:0000256" key="4">
    <source>
        <dbReference type="ARBA" id="ARBA00022692"/>
    </source>
</evidence>
<feature type="transmembrane region" description="Helical" evidence="11">
    <location>
        <begin position="118"/>
        <end position="138"/>
    </location>
</feature>
<keyword evidence="4 11" id="KW-0812">Transmembrane</keyword>
<comment type="subcellular location">
    <subcellularLocation>
        <location evidence="1">Membrane</location>
        <topology evidence="1">Multi-pass membrane protein</topology>
    </subcellularLocation>
</comment>
<dbReference type="PANTHER" id="PTHR32361:SF28">
    <property type="entry name" value="FRP1P"/>
    <property type="match status" value="1"/>
</dbReference>
<feature type="transmembrane region" description="Helical" evidence="11">
    <location>
        <begin position="78"/>
        <end position="98"/>
    </location>
</feature>
<name>A0AA35LYE2_9HYPO</name>
<evidence type="ECO:0000256" key="8">
    <source>
        <dbReference type="ARBA" id="ARBA00023065"/>
    </source>
</evidence>
<feature type="transmembrane region" description="Helical" evidence="11">
    <location>
        <begin position="220"/>
        <end position="240"/>
    </location>
</feature>
<dbReference type="InterPro" id="IPR013112">
    <property type="entry name" value="FAD-bd_8"/>
</dbReference>
<sequence>MAGSHYTPEVLAKFAKRTRDNHNTMYLFGIIMGGILFICMLFHLIRILGRKCLSRKQSKPSVFQLATRKIRNVAVRKAPVSFAPSIGHTAVIFLYFAANIILTLTNLDNKNFPMLPNIASRAGWMAIGNFVLVVLLSLKNTPLAFFSWSYERLNILHRYAGWVTVIQVLVHLSTYCAYFVADGRPTRLLEREEIYGMVAGCSFFFLAFSGIVIRPWWYELFYVTHIFFWIVGITMLGLHQPELSKNILQVVAACGGIWVLDRLLRIARLLISSVSNEVTLYPLSNGATRVCLKKPPMGAAAGKHCFLWIPKIRQFETHPFTIASLHPMEFVIAAQDGFTADLHRWAVTHPGITLKASVDGAYGSTPNIANFDKTIMIGGGCGASFVFGMALDALKRIPEDRTEAILLIWIVRNAKSIAQLPWYARDVKRLQSDGRVSVKLFVTKSPSLGDSDTDSDENLFTRSAPGSSSNKKEGADIDPEKGGILSESEDAGYTATHFGNAPIAYGRPDVGSLIGDAIHEMNPEKHVLVLGCGPSGLMETVRSKTVSCLHGDAPSVELHCEEFGW</sequence>
<dbReference type="InterPro" id="IPR013121">
    <property type="entry name" value="Fe_red_NAD-bd_6"/>
</dbReference>
<feature type="transmembrane region" description="Helical" evidence="11">
    <location>
        <begin position="193"/>
        <end position="213"/>
    </location>
</feature>
<dbReference type="InterPro" id="IPR017927">
    <property type="entry name" value="FAD-bd_FR_type"/>
</dbReference>
<keyword evidence="7" id="KW-0560">Oxidoreductase</keyword>
<gene>
    <name evidence="13" type="ORF">CCHLO57077_00010369</name>
</gene>
<keyword evidence="3" id="KW-0813">Transport</keyword>
<feature type="transmembrane region" description="Helical" evidence="11">
    <location>
        <begin position="159"/>
        <end position="181"/>
    </location>
</feature>
<dbReference type="Pfam" id="PF08030">
    <property type="entry name" value="NAD_binding_6"/>
    <property type="match status" value="1"/>
</dbReference>
<protein>
    <recommendedName>
        <fullName evidence="12">FAD-binding FR-type domain-containing protein</fullName>
    </recommendedName>
</protein>
<dbReference type="AlphaFoldDB" id="A0AA35LYE2"/>
<dbReference type="GO" id="GO:0005886">
    <property type="term" value="C:plasma membrane"/>
    <property type="evidence" value="ECO:0007669"/>
    <property type="project" value="TreeGrafter"/>
</dbReference>
<evidence type="ECO:0000259" key="12">
    <source>
        <dbReference type="PROSITE" id="PS51384"/>
    </source>
</evidence>
<dbReference type="GO" id="GO:0006879">
    <property type="term" value="P:intracellular iron ion homeostasis"/>
    <property type="evidence" value="ECO:0007669"/>
    <property type="project" value="TreeGrafter"/>
</dbReference>
<keyword evidence="14" id="KW-1185">Reference proteome</keyword>
<evidence type="ECO:0000256" key="2">
    <source>
        <dbReference type="ARBA" id="ARBA00006278"/>
    </source>
</evidence>
<evidence type="ECO:0000256" key="3">
    <source>
        <dbReference type="ARBA" id="ARBA00022448"/>
    </source>
</evidence>
<dbReference type="Proteomes" id="UP001160390">
    <property type="component" value="Unassembled WGS sequence"/>
</dbReference>
<feature type="domain" description="FAD-binding FR-type" evidence="12">
    <location>
        <begin position="256"/>
        <end position="368"/>
    </location>
</feature>
<dbReference type="InterPro" id="IPR039261">
    <property type="entry name" value="FNR_nucleotide-bd"/>
</dbReference>
<evidence type="ECO:0000256" key="7">
    <source>
        <dbReference type="ARBA" id="ARBA00023002"/>
    </source>
</evidence>
<organism evidence="13 14">
    <name type="scientific">Clonostachys chloroleuca</name>
    <dbReference type="NCBI Taxonomy" id="1926264"/>
    <lineage>
        <taxon>Eukaryota</taxon>
        <taxon>Fungi</taxon>
        <taxon>Dikarya</taxon>
        <taxon>Ascomycota</taxon>
        <taxon>Pezizomycotina</taxon>
        <taxon>Sordariomycetes</taxon>
        <taxon>Hypocreomycetidae</taxon>
        <taxon>Hypocreales</taxon>
        <taxon>Bionectriaceae</taxon>
        <taxon>Clonostachys</taxon>
    </lineage>
</organism>
<feature type="compositionally biased region" description="Polar residues" evidence="10">
    <location>
        <begin position="458"/>
        <end position="469"/>
    </location>
</feature>
<dbReference type="InterPro" id="IPR051410">
    <property type="entry name" value="Ferric/Cupric_Reductase"/>
</dbReference>
<proteinExistence type="inferred from homology"/>
<keyword evidence="5" id="KW-0249">Electron transport</keyword>
<evidence type="ECO:0000256" key="10">
    <source>
        <dbReference type="SAM" id="MobiDB-lite"/>
    </source>
</evidence>
<evidence type="ECO:0000256" key="5">
    <source>
        <dbReference type="ARBA" id="ARBA00022982"/>
    </source>
</evidence>
<comment type="caution">
    <text evidence="13">The sequence shown here is derived from an EMBL/GenBank/DDBJ whole genome shotgun (WGS) entry which is preliminary data.</text>
</comment>
<dbReference type="SFLD" id="SFLDS00052">
    <property type="entry name" value="Ferric_Reductase_Domain"/>
    <property type="match status" value="1"/>
</dbReference>